<accession>A0ABD0VBN5</accession>
<comment type="caution">
    <text evidence="1">The sequence shown here is derived from an EMBL/GenBank/DDBJ whole genome shotgun (WGS) entry which is preliminary data.</text>
</comment>
<evidence type="ECO:0000313" key="2">
    <source>
        <dbReference type="Proteomes" id="UP001552299"/>
    </source>
</evidence>
<dbReference type="EMBL" id="JANQDX010000008">
    <property type="protein sequence ID" value="KAL0920066.1"/>
    <property type="molecule type" value="Genomic_DNA"/>
</dbReference>
<proteinExistence type="predicted"/>
<reference evidence="1 2" key="1">
    <citation type="journal article" date="2024" name="Plant Biotechnol. J.">
        <title>Dendrobium thyrsiflorum genome and its molecular insights into genes involved in important horticultural traits.</title>
        <authorList>
            <person name="Chen B."/>
            <person name="Wang J.Y."/>
            <person name="Zheng P.J."/>
            <person name="Li K.L."/>
            <person name="Liang Y.M."/>
            <person name="Chen X.F."/>
            <person name="Zhang C."/>
            <person name="Zhao X."/>
            <person name="He X."/>
            <person name="Zhang G.Q."/>
            <person name="Liu Z.J."/>
            <person name="Xu Q."/>
        </authorList>
    </citation>
    <scope>NUCLEOTIDE SEQUENCE [LARGE SCALE GENOMIC DNA]</scope>
    <source>
        <strain evidence="1">GZMU011</strain>
    </source>
</reference>
<dbReference type="AlphaFoldDB" id="A0ABD0VBN5"/>
<dbReference type="Proteomes" id="UP001552299">
    <property type="component" value="Unassembled WGS sequence"/>
</dbReference>
<evidence type="ECO:0000313" key="1">
    <source>
        <dbReference type="EMBL" id="KAL0920066.1"/>
    </source>
</evidence>
<sequence length="102" mass="11702">MYTSEREIRRCGDRTQMVRSHYPEEQNGRRPLHSLQVEEPMGRPVRSHIRLTINGISSHLHTSMDNNMCNLSTVTGFPPSDTSTRMGFIRLQDSVSHGRKPP</sequence>
<keyword evidence="2" id="KW-1185">Reference proteome</keyword>
<name>A0ABD0VBN5_DENTH</name>
<gene>
    <name evidence="1" type="ORF">M5K25_009173</name>
</gene>
<protein>
    <submittedName>
        <fullName evidence="1">Uncharacterized protein</fullName>
    </submittedName>
</protein>
<organism evidence="1 2">
    <name type="scientific">Dendrobium thyrsiflorum</name>
    <name type="common">Pinecone-like raceme dendrobium</name>
    <name type="synonym">Orchid</name>
    <dbReference type="NCBI Taxonomy" id="117978"/>
    <lineage>
        <taxon>Eukaryota</taxon>
        <taxon>Viridiplantae</taxon>
        <taxon>Streptophyta</taxon>
        <taxon>Embryophyta</taxon>
        <taxon>Tracheophyta</taxon>
        <taxon>Spermatophyta</taxon>
        <taxon>Magnoliopsida</taxon>
        <taxon>Liliopsida</taxon>
        <taxon>Asparagales</taxon>
        <taxon>Orchidaceae</taxon>
        <taxon>Epidendroideae</taxon>
        <taxon>Malaxideae</taxon>
        <taxon>Dendrobiinae</taxon>
        <taxon>Dendrobium</taxon>
    </lineage>
</organism>